<dbReference type="AlphaFoldDB" id="A0AAP9XRH3"/>
<dbReference type="SUPFAM" id="SSF46785">
    <property type="entry name" value="Winged helix' DNA-binding domain"/>
    <property type="match status" value="1"/>
</dbReference>
<dbReference type="Pfam" id="PF01047">
    <property type="entry name" value="MarR"/>
    <property type="match status" value="1"/>
</dbReference>
<organism evidence="2 3">
    <name type="scientific">Raoultella terrigena</name>
    <name type="common">Klebsiella terrigena</name>
    <dbReference type="NCBI Taxonomy" id="577"/>
    <lineage>
        <taxon>Bacteria</taxon>
        <taxon>Pseudomonadati</taxon>
        <taxon>Pseudomonadota</taxon>
        <taxon>Gammaproteobacteria</taxon>
        <taxon>Enterobacterales</taxon>
        <taxon>Enterobacteriaceae</taxon>
        <taxon>Klebsiella/Raoultella group</taxon>
        <taxon>Raoultella</taxon>
    </lineage>
</organism>
<dbReference type="InterPro" id="IPR039422">
    <property type="entry name" value="MarR/SlyA-like"/>
</dbReference>
<dbReference type="InterPro" id="IPR036388">
    <property type="entry name" value="WH-like_DNA-bd_sf"/>
</dbReference>
<dbReference type="GO" id="GO:0003700">
    <property type="term" value="F:DNA-binding transcription factor activity"/>
    <property type="evidence" value="ECO:0007669"/>
    <property type="project" value="InterPro"/>
</dbReference>
<dbReference type="PROSITE" id="PS50995">
    <property type="entry name" value="HTH_MARR_2"/>
    <property type="match status" value="1"/>
</dbReference>
<proteinExistence type="predicted"/>
<dbReference type="InterPro" id="IPR036390">
    <property type="entry name" value="WH_DNA-bd_sf"/>
</dbReference>
<dbReference type="PANTHER" id="PTHR33164">
    <property type="entry name" value="TRANSCRIPTIONAL REGULATOR, MARR FAMILY"/>
    <property type="match status" value="1"/>
</dbReference>
<gene>
    <name evidence="2" type="ORF">IMO34_04215</name>
</gene>
<feature type="domain" description="HTH marR-type" evidence="1">
    <location>
        <begin position="1"/>
        <end position="154"/>
    </location>
</feature>
<dbReference type="InterPro" id="IPR000835">
    <property type="entry name" value="HTH_MarR-typ"/>
</dbReference>
<dbReference type="Proteomes" id="UP000594500">
    <property type="component" value="Chromosome"/>
</dbReference>
<evidence type="ECO:0000259" key="1">
    <source>
        <dbReference type="PROSITE" id="PS50995"/>
    </source>
</evidence>
<dbReference type="GO" id="GO:0006950">
    <property type="term" value="P:response to stress"/>
    <property type="evidence" value="ECO:0007669"/>
    <property type="project" value="TreeGrafter"/>
</dbReference>
<dbReference type="Gene3D" id="1.10.10.10">
    <property type="entry name" value="Winged helix-like DNA-binding domain superfamily/Winged helix DNA-binding domain"/>
    <property type="match status" value="1"/>
</dbReference>
<dbReference type="SMART" id="SM00347">
    <property type="entry name" value="HTH_MARR"/>
    <property type="match status" value="1"/>
</dbReference>
<reference evidence="2 3" key="1">
    <citation type="submission" date="2020-10" db="EMBL/GenBank/DDBJ databases">
        <title>Resistance determinants and their genetic context in bacteria from a longitudinal study of pigs reared under conventional and antibiotic-free husbandry practices.</title>
        <authorList>
            <person name="Poulin-Laprade D."/>
            <person name="Brouard J.-S."/>
            <person name="Gagnon N."/>
            <person name="Turcotte A."/>
            <person name="Langlois A."/>
            <person name="Matte J.J."/>
            <person name="Carrillo C.D."/>
            <person name="Zaheer R."/>
            <person name="McAllister T."/>
            <person name="Topp E."/>
            <person name="Talbot G."/>
        </authorList>
    </citation>
    <scope>NUCLEOTIDE SEQUENCE [LARGE SCALE GENOMIC DNA]</scope>
    <source>
        <strain evidence="2 3">Res13-Abat-PEB01-P1-04-A</strain>
    </source>
</reference>
<accession>A0AAP9XRH3</accession>
<sequence>MLVEHNTASERPDSHESRFHKEEFPFFWVVNVYAKYTQQMEVELKKIDIDLSRFRVLMLVHQYHRASISRITEYAVSKMPTVTKIVGRLRDDGLLTTHVSASDGRVTEAELTPAGEAKVAQAQVLSKKVFTKAFKGITPAQEKKMNHVLSLLLHNLDD</sequence>
<dbReference type="PANTHER" id="PTHR33164:SF43">
    <property type="entry name" value="HTH-TYPE TRANSCRIPTIONAL REPRESSOR YETL"/>
    <property type="match status" value="1"/>
</dbReference>
<dbReference type="EMBL" id="CP062916">
    <property type="protein sequence ID" value="QPF09647.1"/>
    <property type="molecule type" value="Genomic_DNA"/>
</dbReference>
<protein>
    <submittedName>
        <fullName evidence="2">MarR family transcriptional regulator</fullName>
    </submittedName>
</protein>
<evidence type="ECO:0000313" key="2">
    <source>
        <dbReference type="EMBL" id="QPF09647.1"/>
    </source>
</evidence>
<name>A0AAP9XRH3_RAOTE</name>
<dbReference type="RefSeq" id="WP_115191964.1">
    <property type="nucleotide sequence ID" value="NZ_BJNO01000020.1"/>
</dbReference>
<evidence type="ECO:0000313" key="3">
    <source>
        <dbReference type="Proteomes" id="UP000594500"/>
    </source>
</evidence>